<dbReference type="OMA" id="QLFIMNY"/>
<organism evidence="1 2">
    <name type="scientific">Paramecium octaurelia</name>
    <dbReference type="NCBI Taxonomy" id="43137"/>
    <lineage>
        <taxon>Eukaryota</taxon>
        <taxon>Sar</taxon>
        <taxon>Alveolata</taxon>
        <taxon>Ciliophora</taxon>
        <taxon>Intramacronucleata</taxon>
        <taxon>Oligohymenophorea</taxon>
        <taxon>Peniculida</taxon>
        <taxon>Parameciidae</taxon>
        <taxon>Paramecium</taxon>
    </lineage>
</organism>
<keyword evidence="2" id="KW-1185">Reference proteome</keyword>
<proteinExistence type="predicted"/>
<evidence type="ECO:0000313" key="2">
    <source>
        <dbReference type="Proteomes" id="UP000683925"/>
    </source>
</evidence>
<name>A0A8S1WSL9_PAROT</name>
<reference evidence="1" key="1">
    <citation type="submission" date="2021-01" db="EMBL/GenBank/DDBJ databases">
        <authorList>
            <consortium name="Genoscope - CEA"/>
            <person name="William W."/>
        </authorList>
    </citation>
    <scope>NUCLEOTIDE SEQUENCE</scope>
</reference>
<comment type="caution">
    <text evidence="1">The sequence shown here is derived from an EMBL/GenBank/DDBJ whole genome shotgun (WGS) entry which is preliminary data.</text>
</comment>
<accession>A0A8S1WSL9</accession>
<dbReference type="AlphaFoldDB" id="A0A8S1WSL9"/>
<dbReference type="OrthoDB" id="296791at2759"/>
<gene>
    <name evidence="1" type="ORF">POCTA_138.1.T1010174</name>
</gene>
<dbReference type="Proteomes" id="UP000683925">
    <property type="component" value="Unassembled WGS sequence"/>
</dbReference>
<sequence length="225" mass="26678">MTQSSLRQKYYTLPIQQTSIEQYSKSSIKDSDQILKQLTVPLKIQLNAYKPIAKNLFSKSLYKQQYTDCKSERVRPIIQDQNMYILNTLELDDESVYRRSYRSRTFDEKTEPIKPFDVNISFTLPMRGAKSVYQCNFTQKEVSGQPNKIIKPQSKRMVYSIWDKSMKTQYQHHHTGEKGELTLKITPKQNQLFIMNYEKTPQSQYRYDYRMRVVGNSGQMNSNKF</sequence>
<evidence type="ECO:0000313" key="1">
    <source>
        <dbReference type="EMBL" id="CAD8192212.1"/>
    </source>
</evidence>
<protein>
    <submittedName>
        <fullName evidence="1">Uncharacterized protein</fullName>
    </submittedName>
</protein>
<dbReference type="EMBL" id="CAJJDP010000101">
    <property type="protein sequence ID" value="CAD8192212.1"/>
    <property type="molecule type" value="Genomic_DNA"/>
</dbReference>